<sequence length="306" mass="35154">MDSRLLTFLEALESSTTFSEAAQKLYLSQPYVSRIIKKYEKQYNVTLINRNSHPVQLTPAGHLLITYLRKDLQLQNELTNKMRKYEQSSFPTLRMGITPPLGENFNLTILPILLEKFPNLRTSTLELSTADAEKAFKDEQLDLFVGNVIQLSGIKSQSLHKDTQVLVLGRNSKLYQPRQKEIPFSLNKLHELIQENFIIVDGERHYQEIINNYFNKIGLHFYPQIHVRDSLTALKLASKGLGNMTTSIEMVKNDRFSNINYIVLPVNEINVNFAVSTDTANIQLAEEISEVSKILKRTFTTEILTY</sequence>
<keyword evidence="7" id="KW-1185">Reference proteome</keyword>
<comment type="caution">
    <text evidence="6">The sequence shown here is derived from an EMBL/GenBank/DDBJ whole genome shotgun (WGS) entry which is preliminary data.</text>
</comment>
<name>A0A0F4LSV9_9LACO</name>
<dbReference type="InterPro" id="IPR000847">
    <property type="entry name" value="LysR_HTH_N"/>
</dbReference>
<dbReference type="HOGENOM" id="CLU_039613_6_2_9"/>
<dbReference type="Pfam" id="PF00126">
    <property type="entry name" value="HTH_1"/>
    <property type="match status" value="1"/>
</dbReference>
<dbReference type="CDD" id="cd05466">
    <property type="entry name" value="PBP2_LTTR_substrate"/>
    <property type="match status" value="1"/>
</dbReference>
<dbReference type="InterPro" id="IPR005119">
    <property type="entry name" value="LysR_subst-bd"/>
</dbReference>
<keyword evidence="2" id="KW-0805">Transcription regulation</keyword>
<dbReference type="SUPFAM" id="SSF53850">
    <property type="entry name" value="Periplasmic binding protein-like II"/>
    <property type="match status" value="1"/>
</dbReference>
<reference evidence="6 7" key="1">
    <citation type="submission" date="2015-01" db="EMBL/GenBank/DDBJ databases">
        <title>Comparative genomics of the lactic acid bacteria isolated from the honey bee gut.</title>
        <authorList>
            <person name="Ellegaard K.M."/>
            <person name="Tamarit D."/>
            <person name="Javelind E."/>
            <person name="Olofsson T."/>
            <person name="Andersson S.G."/>
            <person name="Vasquez A."/>
        </authorList>
    </citation>
    <scope>NUCLEOTIDE SEQUENCE [LARGE SCALE GENOMIC DNA]</scope>
    <source>
        <strain evidence="6 7">Hma11</strain>
    </source>
</reference>
<feature type="domain" description="HTH lysR-type" evidence="5">
    <location>
        <begin position="1"/>
        <end position="58"/>
    </location>
</feature>
<dbReference type="PANTHER" id="PTHR30126">
    <property type="entry name" value="HTH-TYPE TRANSCRIPTIONAL REGULATOR"/>
    <property type="match status" value="1"/>
</dbReference>
<evidence type="ECO:0000256" key="3">
    <source>
        <dbReference type="ARBA" id="ARBA00023125"/>
    </source>
</evidence>
<evidence type="ECO:0000256" key="1">
    <source>
        <dbReference type="ARBA" id="ARBA00009437"/>
    </source>
</evidence>
<dbReference type="GO" id="GO:0003677">
    <property type="term" value="F:DNA binding"/>
    <property type="evidence" value="ECO:0007669"/>
    <property type="project" value="UniProtKB-KW"/>
</dbReference>
<dbReference type="PROSITE" id="PS50931">
    <property type="entry name" value="HTH_LYSR"/>
    <property type="match status" value="1"/>
</dbReference>
<dbReference type="PATRIC" id="fig|303541.3.peg.1117"/>
<protein>
    <recommendedName>
        <fullName evidence="5">HTH lysR-type domain-containing protein</fullName>
    </recommendedName>
</protein>
<dbReference type="Proteomes" id="UP000033682">
    <property type="component" value="Unassembled WGS sequence"/>
</dbReference>
<dbReference type="InterPro" id="IPR036390">
    <property type="entry name" value="WH_DNA-bd_sf"/>
</dbReference>
<proteinExistence type="inferred from homology"/>
<evidence type="ECO:0000313" key="6">
    <source>
        <dbReference type="EMBL" id="KJY61665.1"/>
    </source>
</evidence>
<keyword evidence="3" id="KW-0238">DNA-binding</keyword>
<comment type="similarity">
    <text evidence="1">Belongs to the LysR transcriptional regulatory family.</text>
</comment>
<gene>
    <name evidence="6" type="ORF">JF72_09590</name>
</gene>
<dbReference type="Pfam" id="PF03466">
    <property type="entry name" value="LysR_substrate"/>
    <property type="match status" value="1"/>
</dbReference>
<dbReference type="RefSeq" id="WP_046307334.1">
    <property type="nucleotide sequence ID" value="NZ_KQ034000.1"/>
</dbReference>
<dbReference type="InterPro" id="IPR036388">
    <property type="entry name" value="WH-like_DNA-bd_sf"/>
</dbReference>
<accession>A0A0F4LSV9</accession>
<evidence type="ECO:0000313" key="7">
    <source>
        <dbReference type="Proteomes" id="UP000033682"/>
    </source>
</evidence>
<dbReference type="Gene3D" id="1.10.10.10">
    <property type="entry name" value="Winged helix-like DNA-binding domain superfamily/Winged helix DNA-binding domain"/>
    <property type="match status" value="1"/>
</dbReference>
<dbReference type="GO" id="GO:0003700">
    <property type="term" value="F:DNA-binding transcription factor activity"/>
    <property type="evidence" value="ECO:0007669"/>
    <property type="project" value="InterPro"/>
</dbReference>
<dbReference type="EMBL" id="JXLG01000005">
    <property type="protein sequence ID" value="KJY61665.1"/>
    <property type="molecule type" value="Genomic_DNA"/>
</dbReference>
<dbReference type="SUPFAM" id="SSF46785">
    <property type="entry name" value="Winged helix' DNA-binding domain"/>
    <property type="match status" value="1"/>
</dbReference>
<organism evidence="6 7">
    <name type="scientific">Lactobacillus apis</name>
    <dbReference type="NCBI Taxonomy" id="303541"/>
    <lineage>
        <taxon>Bacteria</taxon>
        <taxon>Bacillati</taxon>
        <taxon>Bacillota</taxon>
        <taxon>Bacilli</taxon>
        <taxon>Lactobacillales</taxon>
        <taxon>Lactobacillaceae</taxon>
        <taxon>Lactobacillus</taxon>
    </lineage>
</organism>
<evidence type="ECO:0000259" key="5">
    <source>
        <dbReference type="PROSITE" id="PS50931"/>
    </source>
</evidence>
<evidence type="ECO:0000256" key="4">
    <source>
        <dbReference type="ARBA" id="ARBA00023163"/>
    </source>
</evidence>
<keyword evidence="4" id="KW-0804">Transcription</keyword>
<dbReference type="AlphaFoldDB" id="A0A0F4LSV9"/>
<evidence type="ECO:0000256" key="2">
    <source>
        <dbReference type="ARBA" id="ARBA00023015"/>
    </source>
</evidence>
<dbReference type="STRING" id="303541.JF72_09590"/>
<dbReference type="Gene3D" id="3.40.190.290">
    <property type="match status" value="1"/>
</dbReference>